<feature type="signal peptide" evidence="2">
    <location>
        <begin position="1"/>
        <end position="29"/>
    </location>
</feature>
<keyword evidence="2" id="KW-0732">Signal</keyword>
<evidence type="ECO:0000256" key="2">
    <source>
        <dbReference type="SAM" id="SignalP"/>
    </source>
</evidence>
<evidence type="ECO:0000256" key="1">
    <source>
        <dbReference type="SAM" id="MobiDB-lite"/>
    </source>
</evidence>
<evidence type="ECO:0000313" key="3">
    <source>
        <dbReference type="EMBL" id="EEC45891.1"/>
    </source>
</evidence>
<dbReference type="EMBL" id="CM000618">
    <property type="protein sequence ID" value="EEC45891.1"/>
    <property type="molecule type" value="Genomic_DNA"/>
</dbReference>
<evidence type="ECO:0000313" key="4">
    <source>
        <dbReference type="Proteomes" id="UP000000759"/>
    </source>
</evidence>
<dbReference type="GeneID" id="7203413"/>
<proteinExistence type="predicted"/>
<reference evidence="3 4" key="1">
    <citation type="journal article" date="2008" name="Nature">
        <title>The Phaeodactylum genome reveals the evolutionary history of diatom genomes.</title>
        <authorList>
            <person name="Bowler C."/>
            <person name="Allen A.E."/>
            <person name="Badger J.H."/>
            <person name="Grimwood J."/>
            <person name="Jabbari K."/>
            <person name="Kuo A."/>
            <person name="Maheswari U."/>
            <person name="Martens C."/>
            <person name="Maumus F."/>
            <person name="Otillar R.P."/>
            <person name="Rayko E."/>
            <person name="Salamov A."/>
            <person name="Vandepoele K."/>
            <person name="Beszteri B."/>
            <person name="Gruber A."/>
            <person name="Heijde M."/>
            <person name="Katinka M."/>
            <person name="Mock T."/>
            <person name="Valentin K."/>
            <person name="Verret F."/>
            <person name="Berges J.A."/>
            <person name="Brownlee C."/>
            <person name="Cadoret J.P."/>
            <person name="Chiovitti A."/>
            <person name="Choi C.J."/>
            <person name="Coesel S."/>
            <person name="De Martino A."/>
            <person name="Detter J.C."/>
            <person name="Durkin C."/>
            <person name="Falciatore A."/>
            <person name="Fournet J."/>
            <person name="Haruta M."/>
            <person name="Huysman M.J."/>
            <person name="Jenkins B.D."/>
            <person name="Jiroutova K."/>
            <person name="Jorgensen R.E."/>
            <person name="Joubert Y."/>
            <person name="Kaplan A."/>
            <person name="Kroger N."/>
            <person name="Kroth P.G."/>
            <person name="La Roche J."/>
            <person name="Lindquist E."/>
            <person name="Lommer M."/>
            <person name="Martin-Jezequel V."/>
            <person name="Lopez P.J."/>
            <person name="Lucas S."/>
            <person name="Mangogna M."/>
            <person name="McGinnis K."/>
            <person name="Medlin L.K."/>
            <person name="Montsant A."/>
            <person name="Oudot-Le Secq M.P."/>
            <person name="Napoli C."/>
            <person name="Obornik M."/>
            <person name="Parker M.S."/>
            <person name="Petit J.L."/>
            <person name="Porcel B.M."/>
            <person name="Poulsen N."/>
            <person name="Robison M."/>
            <person name="Rychlewski L."/>
            <person name="Rynearson T.A."/>
            <person name="Schmutz J."/>
            <person name="Shapiro H."/>
            <person name="Siaut M."/>
            <person name="Stanley M."/>
            <person name="Sussman M.R."/>
            <person name="Taylor A.R."/>
            <person name="Vardi A."/>
            <person name="von Dassow P."/>
            <person name="Vyverman W."/>
            <person name="Willis A."/>
            <person name="Wyrwicz L.S."/>
            <person name="Rokhsar D.S."/>
            <person name="Weissenbach J."/>
            <person name="Armbrust E.V."/>
            <person name="Green B.R."/>
            <person name="Van de Peer Y."/>
            <person name="Grigoriev I.V."/>
        </authorList>
    </citation>
    <scope>NUCLEOTIDE SEQUENCE [LARGE SCALE GENOMIC DNA]</scope>
    <source>
        <strain evidence="3 4">CCAP 1055/1</strain>
    </source>
</reference>
<reference evidence="4" key="2">
    <citation type="submission" date="2008-08" db="EMBL/GenBank/DDBJ databases">
        <authorList>
            <consortium name="Diatom Consortium"/>
            <person name="Grigoriev I."/>
            <person name="Grimwood J."/>
            <person name="Kuo A."/>
            <person name="Otillar R.P."/>
            <person name="Salamov A."/>
            <person name="Detter J.C."/>
            <person name="Lindquist E."/>
            <person name="Shapiro H."/>
            <person name="Lucas S."/>
            <person name="Glavina del Rio T."/>
            <person name="Pitluck S."/>
            <person name="Rokhsar D."/>
            <person name="Bowler C."/>
        </authorList>
    </citation>
    <scope>GENOME REANNOTATION</scope>
    <source>
        <strain evidence="4">CCAP 1055/1</strain>
    </source>
</reference>
<gene>
    <name evidence="3" type="primary">fru2</name>
    <name evidence="3" type="ORF">PHATRDRAFT_48054</name>
</gene>
<feature type="region of interest" description="Disordered" evidence="1">
    <location>
        <begin position="268"/>
        <end position="322"/>
    </location>
</feature>
<dbReference type="RefSeq" id="XP_002182604.1">
    <property type="nucleotide sequence ID" value="XM_002182568.1"/>
</dbReference>
<dbReference type="Gene3D" id="2.80.10.50">
    <property type="match status" value="1"/>
</dbReference>
<dbReference type="Proteomes" id="UP000000759">
    <property type="component" value="Chromosome 16"/>
</dbReference>
<dbReference type="PaxDb" id="2850-Phatr48054"/>
<dbReference type="HOGENOM" id="CLU_620358_0_0_1"/>
<dbReference type="KEGG" id="pti:PHATRDRAFT_48054"/>
<dbReference type="InParanoid" id="B7G5U3"/>
<dbReference type="OrthoDB" id="46933at2759"/>
<sequence length="482" mass="52269">MKLTNPSVWSLLVSTVATSSLWCWPTAAALNVDNHDNNHHDNNNHDLGTARRLKRIRAVGDNGNPNSAFPLGLCEGDCDRDSDCQGKLRCFQRSGGQAVPGCKGGEDLDARSDFCYDPDSVPSAPVPAPVRAPVQAPVPVPSTTVVVTVPGRVPAPAPSFTRAREPVPIGALTHPPADRPPLVHLKDRPTAAPVSAPVPAPVSAPVQAPVRAPVPTPVAAPRPEPFISQIARNESPPSIFPLGLCQGDCDRDSDCAPGLRCFQRESRQAVPGCRGGEQNTGNGDFCYDPNPQSGSVPTAPTPTGPSPTAPTGPSPTAPTTPGAITTETFVLKLYWEEGYFWQEESFERRWCVRCRNRCSRGGLLKIVNCDNDGGDGEPDRFRFLTPANNNQVQLQEVSSELCLERTGNRKLTMERCRSNRTNQRFQASNGNLVFGDKFELTPVTRRDFCVTQRHHPKADEVLELEPCDLTATFSDTSFWNLE</sequence>
<feature type="chain" id="PRO_5002855805" evidence="2">
    <location>
        <begin position="30"/>
        <end position="482"/>
    </location>
</feature>
<dbReference type="AlphaFoldDB" id="B7G5U3"/>
<protein>
    <submittedName>
        <fullName evidence="3">Frustulin 2</fullName>
    </submittedName>
</protein>
<dbReference type="PROSITE" id="PS50231">
    <property type="entry name" value="RICIN_B_LECTIN"/>
    <property type="match status" value="1"/>
</dbReference>
<name>B7G5U3_PHATC</name>
<feature type="compositionally biased region" description="Pro residues" evidence="1">
    <location>
        <begin position="299"/>
        <end position="318"/>
    </location>
</feature>
<organism evidence="3 4">
    <name type="scientific">Phaeodactylum tricornutum (strain CCAP 1055/1)</name>
    <dbReference type="NCBI Taxonomy" id="556484"/>
    <lineage>
        <taxon>Eukaryota</taxon>
        <taxon>Sar</taxon>
        <taxon>Stramenopiles</taxon>
        <taxon>Ochrophyta</taxon>
        <taxon>Bacillariophyta</taxon>
        <taxon>Bacillariophyceae</taxon>
        <taxon>Bacillariophycidae</taxon>
        <taxon>Naviculales</taxon>
        <taxon>Phaeodactylaceae</taxon>
        <taxon>Phaeodactylum</taxon>
    </lineage>
</organism>
<accession>B7G5U3</accession>
<keyword evidence="4" id="KW-1185">Reference proteome</keyword>